<dbReference type="Gene3D" id="2.130.10.10">
    <property type="entry name" value="YVTN repeat-like/Quinoprotein amine dehydrogenase"/>
    <property type="match status" value="2"/>
</dbReference>
<dbReference type="GO" id="GO:0000278">
    <property type="term" value="P:mitotic cell cycle"/>
    <property type="evidence" value="ECO:0007669"/>
    <property type="project" value="TreeGrafter"/>
</dbReference>
<dbReference type="InterPro" id="IPR036322">
    <property type="entry name" value="WD40_repeat_dom_sf"/>
</dbReference>
<dbReference type="InterPro" id="IPR022100">
    <property type="entry name" value="WDHD1/CFT4_beta-prop_2nd"/>
</dbReference>
<dbReference type="InterPro" id="IPR019775">
    <property type="entry name" value="WD40_repeat_CS"/>
</dbReference>
<keyword evidence="3" id="KW-0677">Repeat</keyword>
<keyword evidence="2 5" id="KW-0853">WD repeat</keyword>
<feature type="domain" description="WDHD1/CFT4 helical bundle" evidence="8">
    <location>
        <begin position="697"/>
        <end position="800"/>
    </location>
</feature>
<evidence type="ECO:0000313" key="10">
    <source>
        <dbReference type="EMBL" id="KAF2858640.1"/>
    </source>
</evidence>
<dbReference type="PROSITE" id="PS50294">
    <property type="entry name" value="WD_REPEATS_REGION"/>
    <property type="match status" value="1"/>
</dbReference>
<feature type="repeat" description="WD" evidence="5">
    <location>
        <begin position="224"/>
        <end position="265"/>
    </location>
</feature>
<dbReference type="InterPro" id="IPR057646">
    <property type="entry name" value="WD40_WDHD1_1st"/>
</dbReference>
<accession>A0A6A7BTV0</accession>
<evidence type="ECO:0000256" key="5">
    <source>
        <dbReference type="PROSITE-ProRule" id="PRU00221"/>
    </source>
</evidence>
<keyword evidence="11" id="KW-1185">Reference proteome</keyword>
<dbReference type="SUPFAM" id="SSF50978">
    <property type="entry name" value="WD40 repeat-like"/>
    <property type="match status" value="1"/>
</dbReference>
<dbReference type="PANTHER" id="PTHR19932:SF10">
    <property type="entry name" value="WD REPEAT AND HMG-BOX DNA-BINDING PROTEIN 1"/>
    <property type="match status" value="1"/>
</dbReference>
<evidence type="ECO:0000256" key="1">
    <source>
        <dbReference type="ARBA" id="ARBA00004123"/>
    </source>
</evidence>
<dbReference type="EMBL" id="MU006006">
    <property type="protein sequence ID" value="KAF2858640.1"/>
    <property type="molecule type" value="Genomic_DNA"/>
</dbReference>
<dbReference type="AlphaFoldDB" id="A0A6A7BTV0"/>
<reference evidence="10" key="1">
    <citation type="journal article" date="2020" name="Stud. Mycol.">
        <title>101 Dothideomycetes genomes: a test case for predicting lifestyles and emergence of pathogens.</title>
        <authorList>
            <person name="Haridas S."/>
            <person name="Albert R."/>
            <person name="Binder M."/>
            <person name="Bloem J."/>
            <person name="Labutti K."/>
            <person name="Salamov A."/>
            <person name="Andreopoulos B."/>
            <person name="Baker S."/>
            <person name="Barry K."/>
            <person name="Bills G."/>
            <person name="Bluhm B."/>
            <person name="Cannon C."/>
            <person name="Castanera R."/>
            <person name="Culley D."/>
            <person name="Daum C."/>
            <person name="Ezra D."/>
            <person name="Gonzalez J."/>
            <person name="Henrissat B."/>
            <person name="Kuo A."/>
            <person name="Liang C."/>
            <person name="Lipzen A."/>
            <person name="Lutzoni F."/>
            <person name="Magnuson J."/>
            <person name="Mondo S."/>
            <person name="Nolan M."/>
            <person name="Ohm R."/>
            <person name="Pangilinan J."/>
            <person name="Park H.-J."/>
            <person name="Ramirez L."/>
            <person name="Alfaro M."/>
            <person name="Sun H."/>
            <person name="Tritt A."/>
            <person name="Yoshinaga Y."/>
            <person name="Zwiers L.-H."/>
            <person name="Turgeon B."/>
            <person name="Goodwin S."/>
            <person name="Spatafora J."/>
            <person name="Crous P."/>
            <person name="Grigoriev I."/>
        </authorList>
    </citation>
    <scope>NUCLEOTIDE SEQUENCE</scope>
    <source>
        <strain evidence="10">CBS 480.64</strain>
    </source>
</reference>
<feature type="domain" description="WDHD1/CFT4 second beta-propeller" evidence="7">
    <location>
        <begin position="387"/>
        <end position="679"/>
    </location>
</feature>
<dbReference type="GO" id="GO:0043596">
    <property type="term" value="C:nuclear replication fork"/>
    <property type="evidence" value="ECO:0007669"/>
    <property type="project" value="TreeGrafter"/>
</dbReference>
<dbReference type="Pfam" id="PF12341">
    <property type="entry name" value="Mcl1_mid"/>
    <property type="match status" value="1"/>
</dbReference>
<proteinExistence type="predicted"/>
<dbReference type="InterPro" id="IPR048591">
    <property type="entry name" value="WDHD1/CFT4_hel"/>
</dbReference>
<feature type="domain" description="WDHD1 first WD40" evidence="9">
    <location>
        <begin position="6"/>
        <end position="294"/>
    </location>
</feature>
<dbReference type="Proteomes" id="UP000799421">
    <property type="component" value="Unassembled WGS sequence"/>
</dbReference>
<evidence type="ECO:0000256" key="3">
    <source>
        <dbReference type="ARBA" id="ARBA00022737"/>
    </source>
</evidence>
<dbReference type="GO" id="GO:0003682">
    <property type="term" value="F:chromatin binding"/>
    <property type="evidence" value="ECO:0007669"/>
    <property type="project" value="TreeGrafter"/>
</dbReference>
<dbReference type="InterPro" id="IPR015943">
    <property type="entry name" value="WD40/YVTN_repeat-like_dom_sf"/>
</dbReference>
<protein>
    <submittedName>
        <fullName evidence="10">WD40 repeat-like protein</fullName>
    </submittedName>
</protein>
<evidence type="ECO:0000259" key="8">
    <source>
        <dbReference type="Pfam" id="PF20946"/>
    </source>
</evidence>
<dbReference type="PROSITE" id="PS00678">
    <property type="entry name" value="WD_REPEATS_1"/>
    <property type="match status" value="1"/>
</dbReference>
<dbReference type="PANTHER" id="PTHR19932">
    <property type="entry name" value="WD REPEAT AND HMG-BOX DNA BINDING PROTEIN"/>
    <property type="match status" value="1"/>
</dbReference>
<comment type="subcellular location">
    <subcellularLocation>
        <location evidence="1">Nucleus</location>
    </subcellularLocation>
</comment>
<dbReference type="OrthoDB" id="427368at2759"/>
<dbReference type="GO" id="GO:0006281">
    <property type="term" value="P:DNA repair"/>
    <property type="evidence" value="ECO:0007669"/>
    <property type="project" value="TreeGrafter"/>
</dbReference>
<dbReference type="PROSITE" id="PS50082">
    <property type="entry name" value="WD_REPEATS_2"/>
    <property type="match status" value="1"/>
</dbReference>
<evidence type="ECO:0000259" key="7">
    <source>
        <dbReference type="Pfam" id="PF12341"/>
    </source>
</evidence>
<feature type="region of interest" description="Disordered" evidence="6">
    <location>
        <begin position="363"/>
        <end position="386"/>
    </location>
</feature>
<evidence type="ECO:0000256" key="6">
    <source>
        <dbReference type="SAM" id="MobiDB-lite"/>
    </source>
</evidence>
<sequence>MPTRSRPAHAPGSSYCAYTPNGKKIVTVGSNSALRIFNHGLEDEPSTIDVMTDEHTAIAACSDFFVVGSTDGTVSKYSFATNSLDNVLIRSSLPIRDLALGKNNEWCAVASDELEVKIVNTMDMTKVKYLRDLTRPAKHVSFDPNGITLAVSSTDGIVYLYNLIEEEPLLVKRLDGLVQMLDSDAEASSKVYWHPNSDIFGAATASRDFQLVNRSSWQKQKAFTAGHRADITAAAWSPNGSLLVTADENNGLCLWEMQSQRMIKNFDDVQKTITAISWHPTENTLSYTDAYGELFIRDDFVPSTYANLLCKENDKPLPRLDAGLDDHLDDLLTPDVMSEDGDFIDDDDGAGYAEAFNVNGKRPAPALNGRPAKRYEGSSSWRPKIHEPIQPGSTPWNIDRRYLCLNLTGFIWTLDQESEYNTVTVEFSDRQAHRDFHFTDVYKYDKACLNDNGSLFSCAPSALTKNLAMIHYRPHETWTTRSDTRFYLPPGEEILCMSLGETSIAVATSSSYVRVYSLFGTPIKVYRYRNAPAVTCASFRDYVMTVGNGPVTSSGSTQLVYTIENIKRDEVCQLDDVLALPDGVSLRSVFFSDRGDPCIYDTEGVLLVLLHWRTPGQARWVPLLDTKTLDRLASGRKEETYFPIAVAQEKFYCIILKGGQQYPSFPRPISTSLDLKIPIYGAKPEDDDEEEVTGNFKLEEQFVRTNIHLSLLADMLENTNATSSQKAELPALERELDKLLLQLMANECREGEENGMKALELATMMRDRSGKMLEAAGKVAARFERDVLAEKIRDLAEGRLVGLVDEDDVGIL</sequence>
<gene>
    <name evidence="10" type="ORF">K470DRAFT_265936</name>
</gene>
<name>A0A6A7BTV0_9PEZI</name>
<keyword evidence="4" id="KW-0539">Nucleus</keyword>
<dbReference type="GO" id="GO:0006261">
    <property type="term" value="P:DNA-templated DNA replication"/>
    <property type="evidence" value="ECO:0007669"/>
    <property type="project" value="TreeGrafter"/>
</dbReference>
<organism evidence="10 11">
    <name type="scientific">Piedraia hortae CBS 480.64</name>
    <dbReference type="NCBI Taxonomy" id="1314780"/>
    <lineage>
        <taxon>Eukaryota</taxon>
        <taxon>Fungi</taxon>
        <taxon>Dikarya</taxon>
        <taxon>Ascomycota</taxon>
        <taxon>Pezizomycotina</taxon>
        <taxon>Dothideomycetes</taxon>
        <taxon>Dothideomycetidae</taxon>
        <taxon>Capnodiales</taxon>
        <taxon>Piedraiaceae</taxon>
        <taxon>Piedraia</taxon>
    </lineage>
</organism>
<evidence type="ECO:0000256" key="2">
    <source>
        <dbReference type="ARBA" id="ARBA00022574"/>
    </source>
</evidence>
<evidence type="ECO:0000256" key="4">
    <source>
        <dbReference type="ARBA" id="ARBA00023242"/>
    </source>
</evidence>
<dbReference type="SMART" id="SM00320">
    <property type="entry name" value="WD40"/>
    <property type="match status" value="6"/>
</dbReference>
<dbReference type="Pfam" id="PF20946">
    <property type="entry name" value="Ctf4_C"/>
    <property type="match status" value="1"/>
</dbReference>
<evidence type="ECO:0000259" key="9">
    <source>
        <dbReference type="Pfam" id="PF24817"/>
    </source>
</evidence>
<evidence type="ECO:0000313" key="11">
    <source>
        <dbReference type="Proteomes" id="UP000799421"/>
    </source>
</evidence>
<dbReference type="Pfam" id="PF24817">
    <property type="entry name" value="WD40_WDHD1_1st"/>
    <property type="match status" value="1"/>
</dbReference>
<dbReference type="InterPro" id="IPR001680">
    <property type="entry name" value="WD40_rpt"/>
</dbReference>